<sequence>TFLSECKAAGVELVICQGPPIIDAPEGQIVELAWQSEKSGKCYELARVAGMDFMTGQ</sequence>
<reference evidence="1" key="1">
    <citation type="journal article" date="2014" name="Front. Microbiol.">
        <title>High frequency of phylogenetically diverse reductive dehalogenase-homologous genes in deep subseafloor sedimentary metagenomes.</title>
        <authorList>
            <person name="Kawai M."/>
            <person name="Futagami T."/>
            <person name="Toyoda A."/>
            <person name="Takaki Y."/>
            <person name="Nishi S."/>
            <person name="Hori S."/>
            <person name="Arai W."/>
            <person name="Tsubouchi T."/>
            <person name="Morono Y."/>
            <person name="Uchiyama I."/>
            <person name="Ito T."/>
            <person name="Fujiyama A."/>
            <person name="Inagaki F."/>
            <person name="Takami H."/>
        </authorList>
    </citation>
    <scope>NUCLEOTIDE SEQUENCE</scope>
    <source>
        <strain evidence="1">Expedition CK06-06</strain>
    </source>
</reference>
<accession>X1T4H3</accession>
<protein>
    <submittedName>
        <fullName evidence="1">Uncharacterized protein</fullName>
    </submittedName>
</protein>
<dbReference type="EMBL" id="BARW01015896">
    <property type="protein sequence ID" value="GAJ00134.1"/>
    <property type="molecule type" value="Genomic_DNA"/>
</dbReference>
<comment type="caution">
    <text evidence="1">The sequence shown here is derived from an EMBL/GenBank/DDBJ whole genome shotgun (WGS) entry which is preliminary data.</text>
</comment>
<organism evidence="1">
    <name type="scientific">marine sediment metagenome</name>
    <dbReference type="NCBI Taxonomy" id="412755"/>
    <lineage>
        <taxon>unclassified sequences</taxon>
        <taxon>metagenomes</taxon>
        <taxon>ecological metagenomes</taxon>
    </lineage>
</organism>
<feature type="non-terminal residue" evidence="1">
    <location>
        <position position="1"/>
    </location>
</feature>
<evidence type="ECO:0000313" key="1">
    <source>
        <dbReference type="EMBL" id="GAJ00134.1"/>
    </source>
</evidence>
<dbReference type="AlphaFoldDB" id="X1T4H3"/>
<proteinExistence type="predicted"/>
<name>X1T4H3_9ZZZZ</name>
<gene>
    <name evidence="1" type="ORF">S12H4_27801</name>
</gene>